<evidence type="ECO:0000313" key="2">
    <source>
        <dbReference type="Proteomes" id="UP000034504"/>
    </source>
</evidence>
<organism evidence="1 2">
    <name type="scientific">candidate division WWE3 bacterium GW2011_GWC2_44_9</name>
    <dbReference type="NCBI Taxonomy" id="1619125"/>
    <lineage>
        <taxon>Bacteria</taxon>
        <taxon>Katanobacteria</taxon>
    </lineage>
</organism>
<comment type="caution">
    <text evidence="1">The sequence shown here is derived from an EMBL/GenBank/DDBJ whole genome shotgun (WGS) entry which is preliminary data.</text>
</comment>
<dbReference type="EMBL" id="LCJU01000029">
    <property type="protein sequence ID" value="KKT83978.1"/>
    <property type="molecule type" value="Genomic_DNA"/>
</dbReference>
<proteinExistence type="predicted"/>
<dbReference type="Proteomes" id="UP000034504">
    <property type="component" value="Unassembled WGS sequence"/>
</dbReference>
<accession>A0A0G1KKC4</accession>
<name>A0A0G1KKC4_UNCKA</name>
<reference evidence="1 2" key="1">
    <citation type="journal article" date="2015" name="Nature">
        <title>rRNA introns, odd ribosomes, and small enigmatic genomes across a large radiation of phyla.</title>
        <authorList>
            <person name="Brown C.T."/>
            <person name="Hug L.A."/>
            <person name="Thomas B.C."/>
            <person name="Sharon I."/>
            <person name="Castelle C.J."/>
            <person name="Singh A."/>
            <person name="Wilkins M.J."/>
            <person name="Williams K.H."/>
            <person name="Banfield J.F."/>
        </authorList>
    </citation>
    <scope>NUCLEOTIDE SEQUENCE [LARGE SCALE GENOMIC DNA]</scope>
</reference>
<protein>
    <submittedName>
        <fullName evidence="1">Uncharacterized protein</fullName>
    </submittedName>
</protein>
<sequence length="95" mass="11218">MKSVSDILQSRQLAKDPRNKYEFQAYGNKLAETLRDTKHRTLYIKLAKLEKRELLDTALAFALDTDKRLGLGKTFMWKLTELKKEPSTQKNWRFV</sequence>
<dbReference type="AlphaFoldDB" id="A0A0G1KKC4"/>
<evidence type="ECO:0000313" key="1">
    <source>
        <dbReference type="EMBL" id="KKT83978.1"/>
    </source>
</evidence>
<gene>
    <name evidence="1" type="ORF">UW82_C0029G0015</name>
</gene>